<dbReference type="PANTHER" id="PTHR30543:SF21">
    <property type="entry name" value="NAD(P)H-DEPENDENT FMN REDUCTASE LOT6"/>
    <property type="match status" value="1"/>
</dbReference>
<evidence type="ECO:0000259" key="2">
    <source>
        <dbReference type="Pfam" id="PF03358"/>
    </source>
</evidence>
<evidence type="ECO:0000256" key="1">
    <source>
        <dbReference type="ARBA" id="ARBA00009428"/>
    </source>
</evidence>
<dbReference type="PANTHER" id="PTHR30543">
    <property type="entry name" value="CHROMATE REDUCTASE"/>
    <property type="match status" value="1"/>
</dbReference>
<comment type="caution">
    <text evidence="3">The sequence shown here is derived from an EMBL/GenBank/DDBJ whole genome shotgun (WGS) entry which is preliminary data.</text>
</comment>
<dbReference type="EC" id="1.-.-.-" evidence="3"/>
<dbReference type="Proteomes" id="UP001618531">
    <property type="component" value="Unassembled WGS sequence"/>
</dbReference>
<dbReference type="InterPro" id="IPR029039">
    <property type="entry name" value="Flavoprotein-like_sf"/>
</dbReference>
<evidence type="ECO:0000313" key="4">
    <source>
        <dbReference type="Proteomes" id="UP001618531"/>
    </source>
</evidence>
<feature type="domain" description="NADPH-dependent FMN reductase-like" evidence="2">
    <location>
        <begin position="1"/>
        <end position="142"/>
    </location>
</feature>
<organism evidence="3 4">
    <name type="scientific">Paenibacillus illinoisensis</name>
    <dbReference type="NCBI Taxonomy" id="59845"/>
    <lineage>
        <taxon>Bacteria</taxon>
        <taxon>Bacillati</taxon>
        <taxon>Bacillota</taxon>
        <taxon>Bacilli</taxon>
        <taxon>Bacillales</taxon>
        <taxon>Paenibacillaceae</taxon>
        <taxon>Paenibacillus</taxon>
    </lineage>
</organism>
<protein>
    <submittedName>
        <fullName evidence="3">NADPH-dependent FMN reductase</fullName>
        <ecNumber evidence="3">1.-.-.-</ecNumber>
    </submittedName>
</protein>
<evidence type="ECO:0000313" key="3">
    <source>
        <dbReference type="EMBL" id="MFK0522569.1"/>
    </source>
</evidence>
<keyword evidence="3" id="KW-0560">Oxidoreductase</keyword>
<dbReference type="Pfam" id="PF03358">
    <property type="entry name" value="FMN_red"/>
    <property type="match status" value="1"/>
</dbReference>
<dbReference type="InterPro" id="IPR005025">
    <property type="entry name" value="FMN_Rdtase-like_dom"/>
</dbReference>
<proteinExistence type="inferred from homology"/>
<dbReference type="RefSeq" id="WP_402874257.1">
    <property type="nucleotide sequence ID" value="NZ_JBIYSL010000002.1"/>
</dbReference>
<comment type="similarity">
    <text evidence="1">Belongs to the azoreductase type 2 family.</text>
</comment>
<dbReference type="InterPro" id="IPR050712">
    <property type="entry name" value="NAD(P)H-dep_reductase"/>
</dbReference>
<gene>
    <name evidence="3" type="ORF">ACINKY_10225</name>
</gene>
<name>A0ABW8HSD6_9BACL</name>
<dbReference type="Gene3D" id="3.40.50.360">
    <property type="match status" value="1"/>
</dbReference>
<reference evidence="3 4" key="1">
    <citation type="submission" date="2024-11" db="EMBL/GenBank/DDBJ databases">
        <title>Identification and Characterization of a Novel Fosfomycin Bacillithiol Transferase FosB8 in Paenibacillus illinoisensis.</title>
        <authorList>
            <person name="Lu W."/>
        </authorList>
    </citation>
    <scope>NUCLEOTIDE SEQUENCE [LARGE SCALE GENOMIC DNA]</scope>
    <source>
        <strain evidence="3 4">WP77</strain>
    </source>
</reference>
<dbReference type="EMBL" id="JBIYSL010000002">
    <property type="protein sequence ID" value="MFK0522569.1"/>
    <property type="molecule type" value="Genomic_DNA"/>
</dbReference>
<keyword evidence="4" id="KW-1185">Reference proteome</keyword>
<dbReference type="SUPFAM" id="SSF52218">
    <property type="entry name" value="Flavoproteins"/>
    <property type="match status" value="1"/>
</dbReference>
<accession>A0ABW8HSD6</accession>
<sequence length="199" mass="21721">MKIIVLAGSNRKNATSTRLGEYAVEVMRNQGHEASLFDLYQTPVPFYAPDEKQAENHNLAELNSRMLAADAIILTTPEYHGSISGVLKNALDHLSQAHFSGKPVLCISSAGGAVGVSSLLQLQAIVRNLHGINAQEWISIGGAQRRRFEATFDGYEEYEGSQDIEDRIQRVIGSFLSLAQTLTSARKSSESGERGNEDD</sequence>
<dbReference type="GO" id="GO:0016491">
    <property type="term" value="F:oxidoreductase activity"/>
    <property type="evidence" value="ECO:0007669"/>
    <property type="project" value="UniProtKB-KW"/>
</dbReference>